<dbReference type="GeneID" id="63764180"/>
<evidence type="ECO:0000313" key="2">
    <source>
        <dbReference type="Proteomes" id="UP000184356"/>
    </source>
</evidence>
<dbReference type="EMBL" id="KV878596">
    <property type="protein sequence ID" value="OJJ53812.1"/>
    <property type="molecule type" value="Genomic_DNA"/>
</dbReference>
<accession>A0A1L9T2Y6</accession>
<sequence>MTLLSLLCAENWWWDSGAESYIRFHEDGTGELVARCELCLFIAAHFNWKSDEPDSLTKEIDTATSWLHTWQPRDLAQINIEMTLTTRRVQLGNMDMRKWKINEDILTTEAFIPKKLTLRLQKGKFMTITDARFVSELPCYPVFHYRLFCDPSPFPEQDMWKDAGGAPESIRFWEWRQFQSHQRSVQWQMTLGGKIFNTCKRAIGLD</sequence>
<proteinExistence type="predicted"/>
<keyword evidence="2" id="KW-1185">Reference proteome</keyword>
<gene>
    <name evidence="1" type="ORF">ASPSYDRAFT_50561</name>
</gene>
<dbReference type="RefSeq" id="XP_040697618.1">
    <property type="nucleotide sequence ID" value="XM_040848107.1"/>
</dbReference>
<dbReference type="OrthoDB" id="2935237at2759"/>
<dbReference type="Proteomes" id="UP000184356">
    <property type="component" value="Unassembled WGS sequence"/>
</dbReference>
<reference evidence="2" key="1">
    <citation type="journal article" date="2017" name="Genome Biol.">
        <title>Comparative genomics reveals high biological diversity and specific adaptations in the industrially and medically important fungal genus Aspergillus.</title>
        <authorList>
            <person name="de Vries R.P."/>
            <person name="Riley R."/>
            <person name="Wiebenga A."/>
            <person name="Aguilar-Osorio G."/>
            <person name="Amillis S."/>
            <person name="Uchima C.A."/>
            <person name="Anderluh G."/>
            <person name="Asadollahi M."/>
            <person name="Askin M."/>
            <person name="Barry K."/>
            <person name="Battaglia E."/>
            <person name="Bayram O."/>
            <person name="Benocci T."/>
            <person name="Braus-Stromeyer S.A."/>
            <person name="Caldana C."/>
            <person name="Canovas D."/>
            <person name="Cerqueira G.C."/>
            <person name="Chen F."/>
            <person name="Chen W."/>
            <person name="Choi C."/>
            <person name="Clum A."/>
            <person name="Dos Santos R.A."/>
            <person name="Damasio A.R."/>
            <person name="Diallinas G."/>
            <person name="Emri T."/>
            <person name="Fekete E."/>
            <person name="Flipphi M."/>
            <person name="Freyberg S."/>
            <person name="Gallo A."/>
            <person name="Gournas C."/>
            <person name="Habgood R."/>
            <person name="Hainaut M."/>
            <person name="Harispe M.L."/>
            <person name="Henrissat B."/>
            <person name="Hilden K.S."/>
            <person name="Hope R."/>
            <person name="Hossain A."/>
            <person name="Karabika E."/>
            <person name="Karaffa L."/>
            <person name="Karanyi Z."/>
            <person name="Krasevec N."/>
            <person name="Kuo A."/>
            <person name="Kusch H."/>
            <person name="LaButti K."/>
            <person name="Lagendijk E.L."/>
            <person name="Lapidus A."/>
            <person name="Levasseur A."/>
            <person name="Lindquist E."/>
            <person name="Lipzen A."/>
            <person name="Logrieco A.F."/>
            <person name="MacCabe A."/>
            <person name="Maekelae M.R."/>
            <person name="Malavazi I."/>
            <person name="Melin P."/>
            <person name="Meyer V."/>
            <person name="Mielnichuk N."/>
            <person name="Miskei M."/>
            <person name="Molnar A.P."/>
            <person name="Mule G."/>
            <person name="Ngan C.Y."/>
            <person name="Orejas M."/>
            <person name="Orosz E."/>
            <person name="Ouedraogo J.P."/>
            <person name="Overkamp K.M."/>
            <person name="Park H.-S."/>
            <person name="Perrone G."/>
            <person name="Piumi F."/>
            <person name="Punt P.J."/>
            <person name="Ram A.F."/>
            <person name="Ramon A."/>
            <person name="Rauscher S."/>
            <person name="Record E."/>
            <person name="Riano-Pachon D.M."/>
            <person name="Robert V."/>
            <person name="Roehrig J."/>
            <person name="Ruller R."/>
            <person name="Salamov A."/>
            <person name="Salih N.S."/>
            <person name="Samson R.A."/>
            <person name="Sandor E."/>
            <person name="Sanguinetti M."/>
            <person name="Schuetze T."/>
            <person name="Sepcic K."/>
            <person name="Shelest E."/>
            <person name="Sherlock G."/>
            <person name="Sophianopoulou V."/>
            <person name="Squina F.M."/>
            <person name="Sun H."/>
            <person name="Susca A."/>
            <person name="Todd R.B."/>
            <person name="Tsang A."/>
            <person name="Unkles S.E."/>
            <person name="van de Wiele N."/>
            <person name="van Rossen-Uffink D."/>
            <person name="Oliveira J.V."/>
            <person name="Vesth T.C."/>
            <person name="Visser J."/>
            <person name="Yu J.-H."/>
            <person name="Zhou M."/>
            <person name="Andersen M.R."/>
            <person name="Archer D.B."/>
            <person name="Baker S.E."/>
            <person name="Benoit I."/>
            <person name="Brakhage A.A."/>
            <person name="Braus G.H."/>
            <person name="Fischer R."/>
            <person name="Frisvad J.C."/>
            <person name="Goldman G.H."/>
            <person name="Houbraken J."/>
            <person name="Oakley B."/>
            <person name="Pocsi I."/>
            <person name="Scazzocchio C."/>
            <person name="Seiboth B."/>
            <person name="vanKuyk P.A."/>
            <person name="Wortman J."/>
            <person name="Dyer P.S."/>
            <person name="Grigoriev I.V."/>
        </authorList>
    </citation>
    <scope>NUCLEOTIDE SEQUENCE [LARGE SCALE GENOMIC DNA]</scope>
    <source>
        <strain evidence="2">CBS 593.65</strain>
    </source>
</reference>
<name>A0A1L9T2Y6_9EURO</name>
<protein>
    <submittedName>
        <fullName evidence="1">Uncharacterized protein</fullName>
    </submittedName>
</protein>
<organism evidence="1 2">
    <name type="scientific">Aspergillus sydowii CBS 593.65</name>
    <dbReference type="NCBI Taxonomy" id="1036612"/>
    <lineage>
        <taxon>Eukaryota</taxon>
        <taxon>Fungi</taxon>
        <taxon>Dikarya</taxon>
        <taxon>Ascomycota</taxon>
        <taxon>Pezizomycotina</taxon>
        <taxon>Eurotiomycetes</taxon>
        <taxon>Eurotiomycetidae</taxon>
        <taxon>Eurotiales</taxon>
        <taxon>Aspergillaceae</taxon>
        <taxon>Aspergillus</taxon>
        <taxon>Aspergillus subgen. Nidulantes</taxon>
    </lineage>
</organism>
<dbReference type="VEuPathDB" id="FungiDB:ASPSYDRAFT_50561"/>
<evidence type="ECO:0000313" key="1">
    <source>
        <dbReference type="EMBL" id="OJJ53812.1"/>
    </source>
</evidence>
<dbReference type="AlphaFoldDB" id="A0A1L9T2Y6"/>